<feature type="region of interest" description="Disordered" evidence="1">
    <location>
        <begin position="112"/>
        <end position="140"/>
    </location>
</feature>
<accession>A0AAW1NP94</accession>
<gene>
    <name evidence="3" type="ORF">WJX73_010731</name>
</gene>
<evidence type="ECO:0000313" key="4">
    <source>
        <dbReference type="Proteomes" id="UP001465755"/>
    </source>
</evidence>
<evidence type="ECO:0000256" key="1">
    <source>
        <dbReference type="SAM" id="MobiDB-lite"/>
    </source>
</evidence>
<name>A0AAW1NP94_9CHLO</name>
<reference evidence="3 4" key="1">
    <citation type="journal article" date="2024" name="Nat. Commun.">
        <title>Phylogenomics reveals the evolutionary origins of lichenization in chlorophyte algae.</title>
        <authorList>
            <person name="Puginier C."/>
            <person name="Libourel C."/>
            <person name="Otte J."/>
            <person name="Skaloud P."/>
            <person name="Haon M."/>
            <person name="Grisel S."/>
            <person name="Petersen M."/>
            <person name="Berrin J.G."/>
            <person name="Delaux P.M."/>
            <person name="Dal Grande F."/>
            <person name="Keller J."/>
        </authorList>
    </citation>
    <scope>NUCLEOTIDE SEQUENCE [LARGE SCALE GENOMIC DNA]</scope>
    <source>
        <strain evidence="3 4">SAG 2036</strain>
    </source>
</reference>
<keyword evidence="2" id="KW-1133">Transmembrane helix</keyword>
<keyword evidence="2" id="KW-0812">Transmembrane</keyword>
<sequence>MVETGSGVYHTGYNVVTGAPPASLWGGIMAGTSVCILAGYLWFCWFSRWRNCRGKMSQSAAGAFRLAAARNDIGLLELISRGPGFDVNCSVLGFSALHAAAVQGHGDAIRTNTQGYGSSKESEAGDATAGRRAVWKRGSS</sequence>
<organism evidence="3 4">
    <name type="scientific">Symbiochloris irregularis</name>
    <dbReference type="NCBI Taxonomy" id="706552"/>
    <lineage>
        <taxon>Eukaryota</taxon>
        <taxon>Viridiplantae</taxon>
        <taxon>Chlorophyta</taxon>
        <taxon>core chlorophytes</taxon>
        <taxon>Trebouxiophyceae</taxon>
        <taxon>Trebouxiales</taxon>
        <taxon>Trebouxiaceae</taxon>
        <taxon>Symbiochloris</taxon>
    </lineage>
</organism>
<keyword evidence="2" id="KW-0472">Membrane</keyword>
<evidence type="ECO:0000256" key="2">
    <source>
        <dbReference type="SAM" id="Phobius"/>
    </source>
</evidence>
<dbReference type="EMBL" id="JALJOQ010000216">
    <property type="protein sequence ID" value="KAK9789033.1"/>
    <property type="molecule type" value="Genomic_DNA"/>
</dbReference>
<comment type="caution">
    <text evidence="3">The sequence shown here is derived from an EMBL/GenBank/DDBJ whole genome shotgun (WGS) entry which is preliminary data.</text>
</comment>
<feature type="transmembrane region" description="Helical" evidence="2">
    <location>
        <begin position="24"/>
        <end position="46"/>
    </location>
</feature>
<evidence type="ECO:0000313" key="3">
    <source>
        <dbReference type="EMBL" id="KAK9789033.1"/>
    </source>
</evidence>
<dbReference type="AlphaFoldDB" id="A0AAW1NP94"/>
<keyword evidence="4" id="KW-1185">Reference proteome</keyword>
<proteinExistence type="predicted"/>
<protein>
    <submittedName>
        <fullName evidence="3">Uncharacterized protein</fullName>
    </submittedName>
</protein>
<dbReference type="Proteomes" id="UP001465755">
    <property type="component" value="Unassembled WGS sequence"/>
</dbReference>